<reference evidence="1" key="1">
    <citation type="submission" date="2023-05" db="EMBL/GenBank/DDBJ databases">
        <authorList>
            <person name="Stuckert A."/>
        </authorList>
    </citation>
    <scope>NUCLEOTIDE SEQUENCE</scope>
</reference>
<comment type="caution">
    <text evidence="1">The sequence shown here is derived from an EMBL/GenBank/DDBJ whole genome shotgun (WGS) entry which is preliminary data.</text>
</comment>
<name>A0ABN9FZC4_9NEOB</name>
<accession>A0ABN9FZC4</accession>
<proteinExistence type="predicted"/>
<dbReference type="EMBL" id="CATNWA010017638">
    <property type="protein sequence ID" value="CAI9602042.1"/>
    <property type="molecule type" value="Genomic_DNA"/>
</dbReference>
<evidence type="ECO:0000313" key="2">
    <source>
        <dbReference type="Proteomes" id="UP001162483"/>
    </source>
</evidence>
<protein>
    <submittedName>
        <fullName evidence="1">Uncharacterized protein</fullName>
    </submittedName>
</protein>
<feature type="non-terminal residue" evidence="1">
    <location>
        <position position="81"/>
    </location>
</feature>
<gene>
    <name evidence="1" type="ORF">SPARVUS_LOCUS13063372</name>
</gene>
<sequence>MMERLHSKPHCEAEFRFPSSGLRLLWHRRRGDRCRRGWLSSAERRHPLHRHGGLKEDVITVYMSYHYNGVQGSWDIHYCIH</sequence>
<organism evidence="1 2">
    <name type="scientific">Staurois parvus</name>
    <dbReference type="NCBI Taxonomy" id="386267"/>
    <lineage>
        <taxon>Eukaryota</taxon>
        <taxon>Metazoa</taxon>
        <taxon>Chordata</taxon>
        <taxon>Craniata</taxon>
        <taxon>Vertebrata</taxon>
        <taxon>Euteleostomi</taxon>
        <taxon>Amphibia</taxon>
        <taxon>Batrachia</taxon>
        <taxon>Anura</taxon>
        <taxon>Neobatrachia</taxon>
        <taxon>Ranoidea</taxon>
        <taxon>Ranidae</taxon>
        <taxon>Staurois</taxon>
    </lineage>
</organism>
<evidence type="ECO:0000313" key="1">
    <source>
        <dbReference type="EMBL" id="CAI9602042.1"/>
    </source>
</evidence>
<dbReference type="Proteomes" id="UP001162483">
    <property type="component" value="Unassembled WGS sequence"/>
</dbReference>
<keyword evidence="2" id="KW-1185">Reference proteome</keyword>